<sequence length="43" mass="5051">MSESTWGKKAYRTTNWKEYNSSLKARGSLTVWLDKEMQWLAPA</sequence>
<gene>
    <name evidence="1" type="ORF">E9531_04325</name>
</gene>
<proteinExistence type="predicted"/>
<comment type="caution">
    <text evidence="1">The sequence shown here is derived from an EMBL/GenBank/DDBJ whole genome shotgun (WGS) entry which is preliminary data.</text>
</comment>
<evidence type="ECO:0000313" key="1">
    <source>
        <dbReference type="EMBL" id="THU03968.1"/>
    </source>
</evidence>
<protein>
    <submittedName>
        <fullName evidence="1">IS5/IS1182 family transposase</fullName>
    </submittedName>
</protein>
<name>A0A4S8F8M8_9BURK</name>
<dbReference type="AlphaFoldDB" id="A0A4S8F8M8"/>
<feature type="non-terminal residue" evidence="1">
    <location>
        <position position="43"/>
    </location>
</feature>
<accession>A0A4S8F8M8</accession>
<dbReference type="Proteomes" id="UP000308917">
    <property type="component" value="Unassembled WGS sequence"/>
</dbReference>
<keyword evidence="2" id="KW-1185">Reference proteome</keyword>
<dbReference type="EMBL" id="STFG01000003">
    <property type="protein sequence ID" value="THU03968.1"/>
    <property type="molecule type" value="Genomic_DNA"/>
</dbReference>
<organism evidence="1 2">
    <name type="scientific">Lampropedia puyangensis</name>
    <dbReference type="NCBI Taxonomy" id="1330072"/>
    <lineage>
        <taxon>Bacteria</taxon>
        <taxon>Pseudomonadati</taxon>
        <taxon>Pseudomonadota</taxon>
        <taxon>Betaproteobacteria</taxon>
        <taxon>Burkholderiales</taxon>
        <taxon>Comamonadaceae</taxon>
        <taxon>Lampropedia</taxon>
    </lineage>
</organism>
<evidence type="ECO:0000313" key="2">
    <source>
        <dbReference type="Proteomes" id="UP000308917"/>
    </source>
</evidence>
<reference evidence="1 2" key="1">
    <citation type="journal article" date="2015" name="Antonie Van Leeuwenhoek">
        <title>Lampropedia puyangensis sp. nov., isolated from symptomatic bark of Populus ? euramericana canker and emended description of Lampropedia hyalina (Ehrenberg 1832) Lee et al. 2004.</title>
        <authorList>
            <person name="Li Y."/>
            <person name="Wang T."/>
            <person name="Piao C.G."/>
            <person name="Wang L.F."/>
            <person name="Tian G.Z."/>
            <person name="Zhu T.H."/>
            <person name="Guo M.W."/>
        </authorList>
    </citation>
    <scope>NUCLEOTIDE SEQUENCE [LARGE SCALE GENOMIC DNA]</scope>
    <source>
        <strain evidence="1 2">2-bin</strain>
    </source>
</reference>